<dbReference type="GO" id="GO:0016779">
    <property type="term" value="F:nucleotidyltransferase activity"/>
    <property type="evidence" value="ECO:0007669"/>
    <property type="project" value="TreeGrafter"/>
</dbReference>
<dbReference type="EMBL" id="CAFBLH010000005">
    <property type="protein sequence ID" value="CAB4858458.1"/>
    <property type="molecule type" value="Genomic_DNA"/>
</dbReference>
<dbReference type="Gene3D" id="3.40.50.720">
    <property type="entry name" value="NAD(P)-binding Rossmann-like Domain"/>
    <property type="match status" value="1"/>
</dbReference>
<dbReference type="GO" id="GO:0008146">
    <property type="term" value="F:sulfotransferase activity"/>
    <property type="evidence" value="ECO:0007669"/>
    <property type="project" value="TreeGrafter"/>
</dbReference>
<dbReference type="InterPro" id="IPR000594">
    <property type="entry name" value="ThiF_NAD_FAD-bd"/>
</dbReference>
<dbReference type="GO" id="GO:0008641">
    <property type="term" value="F:ubiquitin-like modifier activating enzyme activity"/>
    <property type="evidence" value="ECO:0007669"/>
    <property type="project" value="InterPro"/>
</dbReference>
<dbReference type="NCBIfam" id="NF004281">
    <property type="entry name" value="PRK05690.1"/>
    <property type="match status" value="1"/>
</dbReference>
<dbReference type="PROSITE" id="PS50206">
    <property type="entry name" value="RHODANESE_3"/>
    <property type="match status" value="1"/>
</dbReference>
<dbReference type="PANTHER" id="PTHR10953">
    <property type="entry name" value="UBIQUITIN-ACTIVATING ENZYME E1"/>
    <property type="match status" value="1"/>
</dbReference>
<accession>A0A6J7CNL2</accession>
<dbReference type="CDD" id="cd00158">
    <property type="entry name" value="RHOD"/>
    <property type="match status" value="1"/>
</dbReference>
<evidence type="ECO:0000256" key="2">
    <source>
        <dbReference type="ARBA" id="ARBA00022741"/>
    </source>
</evidence>
<reference evidence="5" key="1">
    <citation type="submission" date="2020-05" db="EMBL/GenBank/DDBJ databases">
        <authorList>
            <person name="Chiriac C."/>
            <person name="Salcher M."/>
            <person name="Ghai R."/>
            <person name="Kavagutti S V."/>
        </authorList>
    </citation>
    <scope>NUCLEOTIDE SEQUENCE</scope>
</reference>
<keyword evidence="2" id="KW-0547">Nucleotide-binding</keyword>
<keyword evidence="1" id="KW-0808">Transferase</keyword>
<evidence type="ECO:0000256" key="3">
    <source>
        <dbReference type="ARBA" id="ARBA00022840"/>
    </source>
</evidence>
<feature type="domain" description="Rhodanese" evidence="4">
    <location>
        <begin position="291"/>
        <end position="381"/>
    </location>
</feature>
<gene>
    <name evidence="5" type="ORF">UFOPK3342_00295</name>
</gene>
<dbReference type="Pfam" id="PF00581">
    <property type="entry name" value="Rhodanese"/>
    <property type="match status" value="1"/>
</dbReference>
<dbReference type="GO" id="GO:0004792">
    <property type="term" value="F:thiosulfate-cyanide sulfurtransferase activity"/>
    <property type="evidence" value="ECO:0007669"/>
    <property type="project" value="TreeGrafter"/>
</dbReference>
<dbReference type="SUPFAM" id="SSF69572">
    <property type="entry name" value="Activating enzymes of the ubiquitin-like proteins"/>
    <property type="match status" value="1"/>
</dbReference>
<proteinExistence type="predicted"/>
<sequence length="383" mass="41720">MKIPPLVDTGLELSADEMRRYSRQTVIPDVSAQGQRRLKNAKVVCVGAGGLGSPILMYLASAGVGTIGIVEFDTVDESNLQRQIIYSQSDIGKSKVDIATKKIMEINPLVNVITHNLKLDNSNVMEIFKDYDLIIDGSDNFATRYLINDACVLLNKPYIWGSVLRFDGQVSVFWSQHGPCYRCLHPVPPSDTPSCSEAGVLGVLCASIGSIQATEAIKLITGIGEPLIGSIIMYDALSMMFRSLNLSKDPSCIACGKNPTLVALLEDYESFCLPPSLSEISVFELKLKIDSGSEYFLVDVREPHEFEIVKIPGGQLIPLAGFLDGSALAKMPFDREIIVYCRSGKRSATALQVLKDGGFNRSTHVTGGVLAWAEEIDPTCTVY</sequence>
<name>A0A6J7CNL2_9ZZZZ</name>
<dbReference type="Gene3D" id="3.40.250.10">
    <property type="entry name" value="Rhodanese-like domain"/>
    <property type="match status" value="1"/>
</dbReference>
<dbReference type="AlphaFoldDB" id="A0A6J7CNL2"/>
<keyword evidence="3" id="KW-0067">ATP-binding</keyword>
<protein>
    <submittedName>
        <fullName evidence="5">Unannotated protein</fullName>
    </submittedName>
</protein>
<dbReference type="PANTHER" id="PTHR10953:SF102">
    <property type="entry name" value="ADENYLYLTRANSFERASE AND SULFURTRANSFERASE MOCS3"/>
    <property type="match status" value="1"/>
</dbReference>
<dbReference type="InterPro" id="IPR035985">
    <property type="entry name" value="Ubiquitin-activating_enz"/>
</dbReference>
<dbReference type="CDD" id="cd00757">
    <property type="entry name" value="ThiF_MoeB_HesA_family"/>
    <property type="match status" value="1"/>
</dbReference>
<dbReference type="Pfam" id="PF00899">
    <property type="entry name" value="ThiF"/>
    <property type="match status" value="1"/>
</dbReference>
<dbReference type="InterPro" id="IPR045886">
    <property type="entry name" value="ThiF/MoeB/HesA"/>
</dbReference>
<organism evidence="5">
    <name type="scientific">freshwater metagenome</name>
    <dbReference type="NCBI Taxonomy" id="449393"/>
    <lineage>
        <taxon>unclassified sequences</taxon>
        <taxon>metagenomes</taxon>
        <taxon>ecological metagenomes</taxon>
    </lineage>
</organism>
<evidence type="ECO:0000259" key="4">
    <source>
        <dbReference type="PROSITE" id="PS50206"/>
    </source>
</evidence>
<dbReference type="SMART" id="SM00450">
    <property type="entry name" value="RHOD"/>
    <property type="match status" value="1"/>
</dbReference>
<evidence type="ECO:0000256" key="1">
    <source>
        <dbReference type="ARBA" id="ARBA00022679"/>
    </source>
</evidence>
<dbReference type="GO" id="GO:0005829">
    <property type="term" value="C:cytosol"/>
    <property type="evidence" value="ECO:0007669"/>
    <property type="project" value="TreeGrafter"/>
</dbReference>
<dbReference type="FunFam" id="3.40.50.720:FF:000033">
    <property type="entry name" value="Adenylyltransferase and sulfurtransferase MOCS3"/>
    <property type="match status" value="1"/>
</dbReference>
<dbReference type="GO" id="GO:0005524">
    <property type="term" value="F:ATP binding"/>
    <property type="evidence" value="ECO:0007669"/>
    <property type="project" value="UniProtKB-KW"/>
</dbReference>
<dbReference type="InterPro" id="IPR001763">
    <property type="entry name" value="Rhodanese-like_dom"/>
</dbReference>
<dbReference type="InterPro" id="IPR036873">
    <property type="entry name" value="Rhodanese-like_dom_sf"/>
</dbReference>
<evidence type="ECO:0000313" key="5">
    <source>
        <dbReference type="EMBL" id="CAB4858458.1"/>
    </source>
</evidence>